<accession>A0A7S3NA45</accession>
<protein>
    <submittedName>
        <fullName evidence="2">Uncharacterized protein</fullName>
    </submittedName>
</protein>
<dbReference type="EMBL" id="HBII01014889">
    <property type="protein sequence ID" value="CAE0347392.1"/>
    <property type="molecule type" value="Transcribed_RNA"/>
</dbReference>
<gene>
    <name evidence="2" type="ORF">EHAR0213_LOCUS6303</name>
</gene>
<proteinExistence type="predicted"/>
<evidence type="ECO:0000313" key="2">
    <source>
        <dbReference type="EMBL" id="CAE0347392.1"/>
    </source>
</evidence>
<name>A0A7S3NA45_9SPIT</name>
<sequence length="159" mass="18508">MDTTEETTSIKHEKPAPKMRRKYGVIKKTFVSVEEAEKEKQDNEKKLEERKKVNLGRTLKIETPWTTCSSDEGSKGYLYYKIQQARKNKTAITKYDRVFSFLEQEKVVQIDFHGLLREAVFNKDNSAIFRKAQTLTAENQLSSKPSSLLMRRKLKLISS</sequence>
<feature type="region of interest" description="Disordered" evidence="1">
    <location>
        <begin position="1"/>
        <end position="20"/>
    </location>
</feature>
<organism evidence="2">
    <name type="scientific">Euplotes harpa</name>
    <dbReference type="NCBI Taxonomy" id="151035"/>
    <lineage>
        <taxon>Eukaryota</taxon>
        <taxon>Sar</taxon>
        <taxon>Alveolata</taxon>
        <taxon>Ciliophora</taxon>
        <taxon>Intramacronucleata</taxon>
        <taxon>Spirotrichea</taxon>
        <taxon>Hypotrichia</taxon>
        <taxon>Euplotida</taxon>
        <taxon>Euplotidae</taxon>
        <taxon>Euplotes</taxon>
    </lineage>
</organism>
<reference evidence="2" key="1">
    <citation type="submission" date="2021-01" db="EMBL/GenBank/DDBJ databases">
        <authorList>
            <person name="Corre E."/>
            <person name="Pelletier E."/>
            <person name="Niang G."/>
            <person name="Scheremetjew M."/>
            <person name="Finn R."/>
            <person name="Kale V."/>
            <person name="Holt S."/>
            <person name="Cochrane G."/>
            <person name="Meng A."/>
            <person name="Brown T."/>
            <person name="Cohen L."/>
        </authorList>
    </citation>
    <scope>NUCLEOTIDE SEQUENCE</scope>
    <source>
        <strain evidence="2">FSP1.4</strain>
    </source>
</reference>
<dbReference type="AlphaFoldDB" id="A0A7S3NA45"/>
<evidence type="ECO:0000256" key="1">
    <source>
        <dbReference type="SAM" id="MobiDB-lite"/>
    </source>
</evidence>